<dbReference type="PROSITE" id="PS50800">
    <property type="entry name" value="SAP"/>
    <property type="match status" value="1"/>
</dbReference>
<dbReference type="InterPro" id="IPR036361">
    <property type="entry name" value="SAP_dom_sf"/>
</dbReference>
<dbReference type="EMBL" id="FNFK01000002">
    <property type="protein sequence ID" value="SDJ69326.1"/>
    <property type="molecule type" value="Genomic_DNA"/>
</dbReference>
<dbReference type="STRING" id="426701.SAMN04488098_100294"/>
<dbReference type="RefSeq" id="WP_091264435.1">
    <property type="nucleotide sequence ID" value="NZ_FNFK01000002.1"/>
</dbReference>
<evidence type="ECO:0000259" key="1">
    <source>
        <dbReference type="PROSITE" id="PS50800"/>
    </source>
</evidence>
<organism evidence="2 3">
    <name type="scientific">Alkalibacterium thalassium</name>
    <dbReference type="NCBI Taxonomy" id="426701"/>
    <lineage>
        <taxon>Bacteria</taxon>
        <taxon>Bacillati</taxon>
        <taxon>Bacillota</taxon>
        <taxon>Bacilli</taxon>
        <taxon>Lactobacillales</taxon>
        <taxon>Carnobacteriaceae</taxon>
        <taxon>Alkalibacterium</taxon>
    </lineage>
</organism>
<keyword evidence="3" id="KW-1185">Reference proteome</keyword>
<reference evidence="3" key="1">
    <citation type="submission" date="2016-10" db="EMBL/GenBank/DDBJ databases">
        <authorList>
            <person name="Varghese N."/>
            <person name="Submissions S."/>
        </authorList>
    </citation>
    <scope>NUCLEOTIDE SEQUENCE [LARGE SCALE GENOMIC DNA]</scope>
    <source>
        <strain evidence="3">DSM 19181</strain>
    </source>
</reference>
<dbReference type="InterPro" id="IPR003034">
    <property type="entry name" value="SAP_dom"/>
</dbReference>
<accession>A0A1G8VTL2</accession>
<name>A0A1G8VTL2_9LACT</name>
<sequence>MNAVEILVLHYLNGKDEAYELNQSFWKERYSANINKIVNHLVRKGYIKLDVDAEKSLNTLKVDELKSILKNNQLPVSGKKKDLINRVIESADTETYIQKLKKVWLPTEHGKETINTTDYLMYAHRNLSQYVTVVDAYESKKNNPQLNDKEILIHCLENSYNYQRETTRFSRNLVFPLWEASKICRSYEDYYGQYIFLVKSCVSNFSSQEQYSMDYLLQDFDYFMDTYKIPEVMTKDLKIVLSTNSEYNDELFTNIDGAINSLEIKSIFTPSEIKDSIQFSMNLDEESLIRLYKKVFKRSGGNKTSSRKSPQKSKNSIFGTLTSIYNKFKS</sequence>
<feature type="domain" description="SAP" evidence="1">
    <location>
        <begin position="57"/>
        <end position="91"/>
    </location>
</feature>
<dbReference type="AlphaFoldDB" id="A0A1G8VTL2"/>
<evidence type="ECO:0000313" key="2">
    <source>
        <dbReference type="EMBL" id="SDJ69326.1"/>
    </source>
</evidence>
<dbReference type="OrthoDB" id="2162245at2"/>
<dbReference type="Proteomes" id="UP000199433">
    <property type="component" value="Unassembled WGS sequence"/>
</dbReference>
<evidence type="ECO:0000313" key="3">
    <source>
        <dbReference type="Proteomes" id="UP000199433"/>
    </source>
</evidence>
<dbReference type="Pfam" id="PF02037">
    <property type="entry name" value="SAP"/>
    <property type="match status" value="1"/>
</dbReference>
<gene>
    <name evidence="2" type="ORF">SAMN04488098_100294</name>
</gene>
<protein>
    <submittedName>
        <fullName evidence="2">SAP domain-containing protein</fullName>
    </submittedName>
</protein>
<dbReference type="SUPFAM" id="SSF68906">
    <property type="entry name" value="SAP domain"/>
    <property type="match status" value="1"/>
</dbReference>
<proteinExistence type="predicted"/>
<dbReference type="Gene3D" id="1.10.720.30">
    <property type="entry name" value="SAP domain"/>
    <property type="match status" value="1"/>
</dbReference>
<dbReference type="SMART" id="SM00513">
    <property type="entry name" value="SAP"/>
    <property type="match status" value="1"/>
</dbReference>